<dbReference type="InterPro" id="IPR053206">
    <property type="entry name" value="Dimeric_xanthone_biosynth"/>
</dbReference>
<dbReference type="Gene3D" id="1.20.120.520">
    <property type="entry name" value="nmb1532 protein domain like"/>
    <property type="match status" value="1"/>
</dbReference>
<name>A0A8H3NDP2_9EURO</name>
<protein>
    <recommendedName>
        <fullName evidence="2">Hemerythrin-like domain-containing protein</fullName>
    </recommendedName>
</protein>
<dbReference type="PANTHER" id="PTHR38048">
    <property type="entry name" value="EXPRESSED PROTEIN"/>
    <property type="match status" value="1"/>
</dbReference>
<feature type="region of interest" description="Disordered" evidence="1">
    <location>
        <begin position="37"/>
        <end position="68"/>
    </location>
</feature>
<dbReference type="EMBL" id="BLKC01000018">
    <property type="protein sequence ID" value="GFF31958.1"/>
    <property type="molecule type" value="Genomic_DNA"/>
</dbReference>
<dbReference type="Pfam" id="PF01814">
    <property type="entry name" value="Hemerythrin"/>
    <property type="match status" value="1"/>
</dbReference>
<evidence type="ECO:0000256" key="1">
    <source>
        <dbReference type="SAM" id="MobiDB-lite"/>
    </source>
</evidence>
<dbReference type="Proteomes" id="UP000465221">
    <property type="component" value="Unassembled WGS sequence"/>
</dbReference>
<organism evidence="3 4">
    <name type="scientific">Aspergillus udagawae</name>
    <dbReference type="NCBI Taxonomy" id="91492"/>
    <lineage>
        <taxon>Eukaryota</taxon>
        <taxon>Fungi</taxon>
        <taxon>Dikarya</taxon>
        <taxon>Ascomycota</taxon>
        <taxon>Pezizomycotina</taxon>
        <taxon>Eurotiomycetes</taxon>
        <taxon>Eurotiomycetidae</taxon>
        <taxon>Eurotiales</taxon>
        <taxon>Aspergillaceae</taxon>
        <taxon>Aspergillus</taxon>
        <taxon>Aspergillus subgen. Fumigati</taxon>
    </lineage>
</organism>
<gene>
    <name evidence="3" type="ORF">IFM46972_03388</name>
</gene>
<sequence>MRRLPIIQSPSFLRLRAVPLVHRPIFLVATRHQPFSVMSQKKHQASPDSSSQPDGNNEPLPPLSPKDFRTYNRMAEQMDQFHNHFRLTWNQLQDACTSTGKKPGGLSPRQLIMAGLSFCSQLDFHHSIEEQHIFPVLAKKMPEFRRELALLSQHRQIHKGLEKLEAYLTKCRSGEVDLQREEIKRLMDGFGEVLWKHLDEEVRTLGAENMRRYWSLQEMARLPM</sequence>
<dbReference type="CDD" id="cd12108">
    <property type="entry name" value="Hr-like"/>
    <property type="match status" value="1"/>
</dbReference>
<comment type="caution">
    <text evidence="3">The sequence shown here is derived from an EMBL/GenBank/DDBJ whole genome shotgun (WGS) entry which is preliminary data.</text>
</comment>
<dbReference type="AlphaFoldDB" id="A0A8H3NDP2"/>
<evidence type="ECO:0000313" key="4">
    <source>
        <dbReference type="Proteomes" id="UP000465221"/>
    </source>
</evidence>
<dbReference type="PANTHER" id="PTHR38048:SF1">
    <property type="entry name" value="HEMERYTHRIN-LIKE DOMAIN-CONTAINING PROTEIN"/>
    <property type="match status" value="1"/>
</dbReference>
<accession>A0A8H3NDP2</accession>
<evidence type="ECO:0000259" key="2">
    <source>
        <dbReference type="Pfam" id="PF01814"/>
    </source>
</evidence>
<reference evidence="3 4" key="1">
    <citation type="submission" date="2020-01" db="EMBL/GenBank/DDBJ databases">
        <title>Draft genome sequence of Aspergillus udagawae IFM 46972.</title>
        <authorList>
            <person name="Takahashi H."/>
            <person name="Yaguchi T."/>
        </authorList>
    </citation>
    <scope>NUCLEOTIDE SEQUENCE [LARGE SCALE GENOMIC DNA]</scope>
    <source>
        <strain evidence="3 4">IFM 46972</strain>
    </source>
</reference>
<feature type="domain" description="Hemerythrin-like" evidence="2">
    <location>
        <begin position="75"/>
        <end position="202"/>
    </location>
</feature>
<feature type="compositionally biased region" description="Polar residues" evidence="1">
    <location>
        <begin position="46"/>
        <end position="55"/>
    </location>
</feature>
<proteinExistence type="predicted"/>
<evidence type="ECO:0000313" key="3">
    <source>
        <dbReference type="EMBL" id="GFF31958.1"/>
    </source>
</evidence>
<dbReference type="InterPro" id="IPR012312">
    <property type="entry name" value="Hemerythrin-like"/>
</dbReference>